<comment type="catalytic activity">
    <reaction evidence="1">
        <text>a 1-acyl-sn-glycero-3-phosphate + an acyl-CoA = a 1,2-diacyl-sn-glycero-3-phosphate + CoA</text>
        <dbReference type="Rhea" id="RHEA:19709"/>
        <dbReference type="ChEBI" id="CHEBI:57287"/>
        <dbReference type="ChEBI" id="CHEBI:57970"/>
        <dbReference type="ChEBI" id="CHEBI:58342"/>
        <dbReference type="ChEBI" id="CHEBI:58608"/>
        <dbReference type="EC" id="2.3.1.51"/>
    </reaction>
</comment>
<keyword evidence="11" id="KW-1185">Reference proteome</keyword>
<dbReference type="SUPFAM" id="SSF69593">
    <property type="entry name" value="Glycerol-3-phosphate (1)-acyltransferase"/>
    <property type="match status" value="1"/>
</dbReference>
<keyword evidence="6" id="KW-0012">Acyltransferase</keyword>
<dbReference type="EMBL" id="JAHRHJ020003813">
    <property type="protein sequence ID" value="KAH9289727.1"/>
    <property type="molecule type" value="Genomic_DNA"/>
</dbReference>
<dbReference type="GO" id="GO:0012505">
    <property type="term" value="C:endomembrane system"/>
    <property type="evidence" value="ECO:0007669"/>
    <property type="project" value="TreeGrafter"/>
</dbReference>
<dbReference type="Pfam" id="PF01553">
    <property type="entry name" value="Acyltransferase"/>
    <property type="match status" value="1"/>
</dbReference>
<sequence length="359" mass="41205">MGEKVRLGENESKSHEQLDGKVSANGADKNIVPETTINGTFKSLIKGETNELNPIEERTETSGLLENQNVQMHKPLTFVRAIRGILCLMVLVSTAFMTLIIFAPPAFLLLRLFSVHYSRKVVSFLFGHWLATWPFLFEKINGTKVIFSGDCVPPRERVLLICNHRTEVDWMYIWNLALRKDRLGYIKYVLKSSVRNAPIFGWGFHVLEFILVERKWEVDEPVIESMLSTFKDPQDPLWLILFPEGTDFTEQKCLRSQRIAKENNLPVLKNVLLPRTKGFTSCLALLRGSLDAVYDLTITYKHRCPLFMDNAFGIDPAEVHIHVRRIPLSEIPGSEDGATAWLNETFHFKDQLLSRFNKE</sequence>
<organism evidence="10 11">
    <name type="scientific">Taxus chinensis</name>
    <name type="common">Chinese yew</name>
    <name type="synonym">Taxus wallichiana var. chinensis</name>
    <dbReference type="NCBI Taxonomy" id="29808"/>
    <lineage>
        <taxon>Eukaryota</taxon>
        <taxon>Viridiplantae</taxon>
        <taxon>Streptophyta</taxon>
        <taxon>Embryophyta</taxon>
        <taxon>Tracheophyta</taxon>
        <taxon>Spermatophyta</taxon>
        <taxon>Pinopsida</taxon>
        <taxon>Pinidae</taxon>
        <taxon>Conifers II</taxon>
        <taxon>Cupressales</taxon>
        <taxon>Taxaceae</taxon>
        <taxon>Taxus</taxon>
    </lineage>
</organism>
<dbReference type="SMART" id="SM00563">
    <property type="entry name" value="PlsC"/>
    <property type="match status" value="1"/>
</dbReference>
<evidence type="ECO:0000256" key="1">
    <source>
        <dbReference type="ARBA" id="ARBA00001141"/>
    </source>
</evidence>
<comment type="similarity">
    <text evidence="3">Belongs to the 1-acyl-sn-glycerol-3-phosphate acyltransferase family.</text>
</comment>
<name>A0AA38BVK8_TAXCH</name>
<evidence type="ECO:0000256" key="2">
    <source>
        <dbReference type="ARBA" id="ARBA00004728"/>
    </source>
</evidence>
<dbReference type="CDD" id="cd07990">
    <property type="entry name" value="LPLAT_LCLAT1-like"/>
    <property type="match status" value="1"/>
</dbReference>
<dbReference type="Proteomes" id="UP000824469">
    <property type="component" value="Unassembled WGS sequence"/>
</dbReference>
<dbReference type="PANTHER" id="PTHR10983">
    <property type="entry name" value="1-ACYLGLYCEROL-3-PHOSPHATE ACYLTRANSFERASE-RELATED"/>
    <property type="match status" value="1"/>
</dbReference>
<comment type="caution">
    <text evidence="10">The sequence shown here is derived from an EMBL/GenBank/DDBJ whole genome shotgun (WGS) entry which is preliminary data.</text>
</comment>
<comment type="pathway">
    <text evidence="2">Phospholipid metabolism; CDP-diacylglycerol biosynthesis; CDP-diacylglycerol from sn-glycerol 3-phosphate: step 2/3.</text>
</comment>
<feature type="non-terminal residue" evidence="10">
    <location>
        <position position="1"/>
    </location>
</feature>
<evidence type="ECO:0000256" key="5">
    <source>
        <dbReference type="ARBA" id="ARBA00022679"/>
    </source>
</evidence>
<proteinExistence type="inferred from homology"/>
<evidence type="ECO:0000256" key="7">
    <source>
        <dbReference type="SAM" id="MobiDB-lite"/>
    </source>
</evidence>
<accession>A0AA38BVK8</accession>
<feature type="compositionally biased region" description="Basic and acidic residues" evidence="7">
    <location>
        <begin position="1"/>
        <end position="19"/>
    </location>
</feature>
<dbReference type="OMA" id="QCPTFLD"/>
<dbReference type="EC" id="2.3.1.51" evidence="4"/>
<evidence type="ECO:0000256" key="4">
    <source>
        <dbReference type="ARBA" id="ARBA00013211"/>
    </source>
</evidence>
<feature type="region of interest" description="Disordered" evidence="7">
    <location>
        <begin position="1"/>
        <end position="26"/>
    </location>
</feature>
<keyword evidence="8" id="KW-1133">Transmembrane helix</keyword>
<feature type="transmembrane region" description="Helical" evidence="8">
    <location>
        <begin position="81"/>
        <end position="101"/>
    </location>
</feature>
<keyword evidence="8" id="KW-0812">Transmembrane</keyword>
<gene>
    <name evidence="10" type="ORF">KI387_033844</name>
</gene>
<reference evidence="10 11" key="1">
    <citation type="journal article" date="2021" name="Nat. Plants">
        <title>The Taxus genome provides insights into paclitaxel biosynthesis.</title>
        <authorList>
            <person name="Xiong X."/>
            <person name="Gou J."/>
            <person name="Liao Q."/>
            <person name="Li Y."/>
            <person name="Zhou Q."/>
            <person name="Bi G."/>
            <person name="Li C."/>
            <person name="Du R."/>
            <person name="Wang X."/>
            <person name="Sun T."/>
            <person name="Guo L."/>
            <person name="Liang H."/>
            <person name="Lu P."/>
            <person name="Wu Y."/>
            <person name="Zhang Z."/>
            <person name="Ro D.K."/>
            <person name="Shang Y."/>
            <person name="Huang S."/>
            <person name="Yan J."/>
        </authorList>
    </citation>
    <scope>NUCLEOTIDE SEQUENCE [LARGE SCALE GENOMIC DNA]</scope>
    <source>
        <strain evidence="10">Ta-2019</strain>
    </source>
</reference>
<evidence type="ECO:0000259" key="9">
    <source>
        <dbReference type="SMART" id="SM00563"/>
    </source>
</evidence>
<dbReference type="InterPro" id="IPR032098">
    <property type="entry name" value="Acyltransf_C"/>
</dbReference>
<dbReference type="PANTHER" id="PTHR10983:SF16">
    <property type="entry name" value="LYSOCARDIOLIPIN ACYLTRANSFERASE 1"/>
    <property type="match status" value="1"/>
</dbReference>
<evidence type="ECO:0000256" key="6">
    <source>
        <dbReference type="ARBA" id="ARBA00023315"/>
    </source>
</evidence>
<keyword evidence="5" id="KW-0808">Transferase</keyword>
<evidence type="ECO:0000313" key="10">
    <source>
        <dbReference type="EMBL" id="KAH9289727.1"/>
    </source>
</evidence>
<dbReference type="InterPro" id="IPR002123">
    <property type="entry name" value="Plipid/glycerol_acylTrfase"/>
</dbReference>
<evidence type="ECO:0000313" key="11">
    <source>
        <dbReference type="Proteomes" id="UP000824469"/>
    </source>
</evidence>
<evidence type="ECO:0000256" key="3">
    <source>
        <dbReference type="ARBA" id="ARBA00008655"/>
    </source>
</evidence>
<dbReference type="Pfam" id="PF16076">
    <property type="entry name" value="Acyltransf_C"/>
    <property type="match status" value="1"/>
</dbReference>
<dbReference type="GO" id="GO:0003841">
    <property type="term" value="F:1-acylglycerol-3-phosphate O-acyltransferase activity"/>
    <property type="evidence" value="ECO:0007669"/>
    <property type="project" value="UniProtKB-EC"/>
</dbReference>
<protein>
    <recommendedName>
        <fullName evidence="4">1-acylglycerol-3-phosphate O-acyltransferase</fullName>
        <ecNumber evidence="4">2.3.1.51</ecNumber>
    </recommendedName>
</protein>
<keyword evidence="8" id="KW-0472">Membrane</keyword>
<feature type="domain" description="Phospholipid/glycerol acyltransferase" evidence="9">
    <location>
        <begin position="158"/>
        <end position="280"/>
    </location>
</feature>
<dbReference type="AlphaFoldDB" id="A0AA38BVK8"/>
<evidence type="ECO:0000256" key="8">
    <source>
        <dbReference type="SAM" id="Phobius"/>
    </source>
</evidence>